<evidence type="ECO:0000256" key="1">
    <source>
        <dbReference type="ARBA" id="ARBA00006484"/>
    </source>
</evidence>
<dbReference type="GO" id="GO:0016491">
    <property type="term" value="F:oxidoreductase activity"/>
    <property type="evidence" value="ECO:0007669"/>
    <property type="project" value="UniProtKB-KW"/>
</dbReference>
<dbReference type="EMBL" id="JBHSWV010000413">
    <property type="protein sequence ID" value="MFC6767652.1"/>
    <property type="molecule type" value="Genomic_DNA"/>
</dbReference>
<dbReference type="NCBIfam" id="NF005559">
    <property type="entry name" value="PRK07231.1"/>
    <property type="match status" value="1"/>
</dbReference>
<keyword evidence="2" id="KW-0560">Oxidoreductase</keyword>
<organism evidence="2 3">
    <name type="scientific">Natrinema soli</name>
    <dbReference type="NCBI Taxonomy" id="1930624"/>
    <lineage>
        <taxon>Archaea</taxon>
        <taxon>Methanobacteriati</taxon>
        <taxon>Methanobacteriota</taxon>
        <taxon>Stenosarchaea group</taxon>
        <taxon>Halobacteria</taxon>
        <taxon>Halobacteriales</taxon>
        <taxon>Natrialbaceae</taxon>
        <taxon>Natrinema</taxon>
    </lineage>
</organism>
<accession>A0ABD5SVT5</accession>
<dbReference type="PRINTS" id="PR00081">
    <property type="entry name" value="GDHRDH"/>
</dbReference>
<comment type="similarity">
    <text evidence="1">Belongs to the short-chain dehydrogenases/reductases (SDR) family.</text>
</comment>
<dbReference type="Pfam" id="PF13561">
    <property type="entry name" value="adh_short_C2"/>
    <property type="match status" value="1"/>
</dbReference>
<dbReference type="Gene3D" id="3.40.50.720">
    <property type="entry name" value="NAD(P)-binding Rossmann-like Domain"/>
    <property type="match status" value="1"/>
</dbReference>
<dbReference type="InterPro" id="IPR002347">
    <property type="entry name" value="SDR_fam"/>
</dbReference>
<dbReference type="PANTHER" id="PTHR42760">
    <property type="entry name" value="SHORT-CHAIN DEHYDROGENASES/REDUCTASES FAMILY MEMBER"/>
    <property type="match status" value="1"/>
</dbReference>
<evidence type="ECO:0000313" key="2">
    <source>
        <dbReference type="EMBL" id="MFC6767652.1"/>
    </source>
</evidence>
<keyword evidence="3" id="KW-1185">Reference proteome</keyword>
<dbReference type="PROSITE" id="PS00061">
    <property type="entry name" value="ADH_SHORT"/>
    <property type="match status" value="1"/>
</dbReference>
<dbReference type="Proteomes" id="UP001596383">
    <property type="component" value="Unassembled WGS sequence"/>
</dbReference>
<dbReference type="AlphaFoldDB" id="A0ABD5SVT5"/>
<dbReference type="SUPFAM" id="SSF51735">
    <property type="entry name" value="NAD(P)-binding Rossmann-fold domains"/>
    <property type="match status" value="1"/>
</dbReference>
<sequence length="256" mass="26577">MRGLSDKRVIVTGSGRGIGRGIARRLAEEGAVVVVNDIDEANADETVSLIEADGGEAVTGIADVMDVDAVEEMVSEAVDELGGVDVLVNNAGWDRIEWFVDQDPEIWDRLIDINLTGQINCSRAVADHFVESGTEGSIVNISSDAGRVGSSGEAVYAGCKGGVIAFTKTLARELARNDVNCNVIAPGPADTPLVAEMREDSELGDKILGSVADQIPLGRMAEPEDIAGAVAFMASDDAAFVTGQVLSVSGGLTMVG</sequence>
<comment type="caution">
    <text evidence="2">The sequence shown here is derived from an EMBL/GenBank/DDBJ whole genome shotgun (WGS) entry which is preliminary data.</text>
</comment>
<proteinExistence type="inferred from homology"/>
<protein>
    <submittedName>
        <fullName evidence="2">SDR family NAD(P)-dependent oxidoreductase</fullName>
        <ecNumber evidence="2">1.1.1.-</ecNumber>
    </submittedName>
</protein>
<dbReference type="PRINTS" id="PR00080">
    <property type="entry name" value="SDRFAMILY"/>
</dbReference>
<dbReference type="RefSeq" id="WP_273740515.1">
    <property type="nucleotide sequence ID" value="NZ_JAQIVI010000413.1"/>
</dbReference>
<reference evidence="2 3" key="1">
    <citation type="journal article" date="2019" name="Int. J. Syst. Evol. Microbiol.">
        <title>The Global Catalogue of Microorganisms (GCM) 10K type strain sequencing project: providing services to taxonomists for standard genome sequencing and annotation.</title>
        <authorList>
            <consortium name="The Broad Institute Genomics Platform"/>
            <consortium name="The Broad Institute Genome Sequencing Center for Infectious Disease"/>
            <person name="Wu L."/>
            <person name="Ma J."/>
        </authorList>
    </citation>
    <scope>NUCLEOTIDE SEQUENCE [LARGE SCALE GENOMIC DNA]</scope>
    <source>
        <strain evidence="2 3">LMG 29247</strain>
    </source>
</reference>
<dbReference type="InterPro" id="IPR020904">
    <property type="entry name" value="Sc_DH/Rdtase_CS"/>
</dbReference>
<dbReference type="PANTHER" id="PTHR42760:SF40">
    <property type="entry name" value="3-OXOACYL-[ACYL-CARRIER-PROTEIN] REDUCTASE, CHLOROPLASTIC"/>
    <property type="match status" value="1"/>
</dbReference>
<gene>
    <name evidence="2" type="ORF">ACFQE6_22475</name>
</gene>
<dbReference type="InterPro" id="IPR036291">
    <property type="entry name" value="NAD(P)-bd_dom_sf"/>
</dbReference>
<dbReference type="FunFam" id="3.40.50.720:FF:000084">
    <property type="entry name" value="Short-chain dehydrogenase reductase"/>
    <property type="match status" value="1"/>
</dbReference>
<name>A0ABD5SVT5_9EURY</name>
<evidence type="ECO:0000313" key="3">
    <source>
        <dbReference type="Proteomes" id="UP001596383"/>
    </source>
</evidence>
<dbReference type="EC" id="1.1.1.-" evidence="2"/>